<keyword evidence="3" id="KW-1185">Reference proteome</keyword>
<dbReference type="HOGENOM" id="CLU_2025067_0_0_11"/>
<organism evidence="2 3">
    <name type="scientific">Saccharomonospora cyanea NA-134</name>
    <dbReference type="NCBI Taxonomy" id="882082"/>
    <lineage>
        <taxon>Bacteria</taxon>
        <taxon>Bacillati</taxon>
        <taxon>Actinomycetota</taxon>
        <taxon>Actinomycetes</taxon>
        <taxon>Pseudonocardiales</taxon>
        <taxon>Pseudonocardiaceae</taxon>
        <taxon>Saccharomonospora</taxon>
    </lineage>
</organism>
<dbReference type="AlphaFoldDB" id="H5XDB5"/>
<proteinExistence type="predicted"/>
<dbReference type="RefSeq" id="WP_005452850.1">
    <property type="nucleotide sequence ID" value="NZ_CM001440.1"/>
</dbReference>
<name>H5XDB5_9PSEU</name>
<reference evidence="2 3" key="1">
    <citation type="submission" date="2011-11" db="EMBL/GenBank/DDBJ databases">
        <title>The Noncontiguous Finished sequence of Saccharomonospora cyanea NA-134.</title>
        <authorList>
            <consortium name="US DOE Joint Genome Institute"/>
            <person name="Lucas S."/>
            <person name="Han J."/>
            <person name="Lapidus A."/>
            <person name="Cheng J.-F."/>
            <person name="Goodwin L."/>
            <person name="Pitluck S."/>
            <person name="Peters L."/>
            <person name="Ovchinnikova G."/>
            <person name="Lu M."/>
            <person name="Detter J.C."/>
            <person name="Han C."/>
            <person name="Tapia R."/>
            <person name="Land M."/>
            <person name="Hauser L."/>
            <person name="Kyrpides N."/>
            <person name="Ivanova N."/>
            <person name="Pagani I."/>
            <person name="Brambilla E.-M."/>
            <person name="Klenk H.-P."/>
            <person name="Woyke T."/>
        </authorList>
    </citation>
    <scope>NUCLEOTIDE SEQUENCE [LARGE SCALE GENOMIC DNA]</scope>
    <source>
        <strain evidence="2 3">NA-134</strain>
    </source>
</reference>
<feature type="region of interest" description="Disordered" evidence="1">
    <location>
        <begin position="1"/>
        <end position="37"/>
    </location>
</feature>
<evidence type="ECO:0000313" key="3">
    <source>
        <dbReference type="Proteomes" id="UP000002791"/>
    </source>
</evidence>
<evidence type="ECO:0000256" key="1">
    <source>
        <dbReference type="SAM" id="MobiDB-lite"/>
    </source>
</evidence>
<accession>H5XDB5</accession>
<gene>
    <name evidence="2" type="ORF">SaccyDRAFT_0258</name>
</gene>
<dbReference type="Proteomes" id="UP000002791">
    <property type="component" value="Chromosome"/>
</dbReference>
<sequence>MPIDQDPQGRWWQCGQRQSQYRRTRDGSSSRSNRAELSVEQQNSILDATRRVNLYCGAIRSGKAHRFHRHQLMYVRTAPAGPLAMLGKTRDTIAGNVFDVIADMAPPLHNLLLHSGDAYLDL</sequence>
<dbReference type="eggNOG" id="COG1783">
    <property type="taxonomic scope" value="Bacteria"/>
</dbReference>
<evidence type="ECO:0000313" key="2">
    <source>
        <dbReference type="EMBL" id="EHR59195.1"/>
    </source>
</evidence>
<protein>
    <submittedName>
        <fullName evidence="2">Uncharacterized protein</fullName>
    </submittedName>
</protein>
<dbReference type="OrthoDB" id="4498710at2"/>
<dbReference type="EMBL" id="CM001440">
    <property type="protein sequence ID" value="EHR59195.1"/>
    <property type="molecule type" value="Genomic_DNA"/>
</dbReference>